<feature type="domain" description="F-box" evidence="1">
    <location>
        <begin position="33"/>
        <end position="82"/>
    </location>
</feature>
<dbReference type="InterPro" id="IPR001810">
    <property type="entry name" value="F-box_dom"/>
</dbReference>
<name>A0AAD5MTZ5_PARTN</name>
<evidence type="ECO:0000313" key="2">
    <source>
        <dbReference type="EMBL" id="KAJ1350519.1"/>
    </source>
</evidence>
<dbReference type="SMART" id="SM00256">
    <property type="entry name" value="FBOX"/>
    <property type="match status" value="1"/>
</dbReference>
<organism evidence="2 3">
    <name type="scientific">Parelaphostrongylus tenuis</name>
    <name type="common">Meningeal worm</name>
    <dbReference type="NCBI Taxonomy" id="148309"/>
    <lineage>
        <taxon>Eukaryota</taxon>
        <taxon>Metazoa</taxon>
        <taxon>Ecdysozoa</taxon>
        <taxon>Nematoda</taxon>
        <taxon>Chromadorea</taxon>
        <taxon>Rhabditida</taxon>
        <taxon>Rhabditina</taxon>
        <taxon>Rhabditomorpha</taxon>
        <taxon>Strongyloidea</taxon>
        <taxon>Metastrongylidae</taxon>
        <taxon>Parelaphostrongylus</taxon>
    </lineage>
</organism>
<dbReference type="PROSITE" id="PS50181">
    <property type="entry name" value="FBOX"/>
    <property type="match status" value="1"/>
</dbReference>
<protein>
    <recommendedName>
        <fullName evidence="1">F-box domain-containing protein</fullName>
    </recommendedName>
</protein>
<proteinExistence type="predicted"/>
<evidence type="ECO:0000259" key="1">
    <source>
        <dbReference type="PROSITE" id="PS50181"/>
    </source>
</evidence>
<dbReference type="InterPro" id="IPR036047">
    <property type="entry name" value="F-box-like_dom_sf"/>
</dbReference>
<accession>A0AAD5MTZ5</accession>
<reference evidence="2" key="1">
    <citation type="submission" date="2021-06" db="EMBL/GenBank/DDBJ databases">
        <title>Parelaphostrongylus tenuis whole genome reference sequence.</title>
        <authorList>
            <person name="Garwood T.J."/>
            <person name="Larsen P.A."/>
            <person name="Fountain-Jones N.M."/>
            <person name="Garbe J.R."/>
            <person name="Macchietto M.G."/>
            <person name="Kania S.A."/>
            <person name="Gerhold R.W."/>
            <person name="Richards J.E."/>
            <person name="Wolf T.M."/>
        </authorList>
    </citation>
    <scope>NUCLEOTIDE SEQUENCE</scope>
    <source>
        <strain evidence="2">MNPRO001-30</strain>
        <tissue evidence="2">Meninges</tissue>
    </source>
</reference>
<comment type="caution">
    <text evidence="2">The sequence shown here is derived from an EMBL/GenBank/DDBJ whole genome shotgun (WGS) entry which is preliminary data.</text>
</comment>
<dbReference type="Proteomes" id="UP001196413">
    <property type="component" value="Unassembled WGS sequence"/>
</dbReference>
<dbReference type="Pfam" id="PF00646">
    <property type="entry name" value="F-box"/>
    <property type="match status" value="1"/>
</dbReference>
<sequence length="150" mass="17720">MLKSRLCKLFAKFNVDKDMKIHSVSKNKVQKKSHVPYELPDNVWNLIFDYSSPFDVVKWSRVCKQFKRITDNRVKHMLYLDVLRLDITQILPRGTLGDGDFFRHRSCNLLAHQEHRSILLAAHNQWSTKEVIRLRAAHSILWQISSYDNA</sequence>
<dbReference type="EMBL" id="JAHQIW010000880">
    <property type="protein sequence ID" value="KAJ1350519.1"/>
    <property type="molecule type" value="Genomic_DNA"/>
</dbReference>
<evidence type="ECO:0000313" key="3">
    <source>
        <dbReference type="Proteomes" id="UP001196413"/>
    </source>
</evidence>
<gene>
    <name evidence="2" type="ORF">KIN20_006320</name>
</gene>
<dbReference type="AlphaFoldDB" id="A0AAD5MTZ5"/>
<dbReference type="SUPFAM" id="SSF81383">
    <property type="entry name" value="F-box domain"/>
    <property type="match status" value="1"/>
</dbReference>
<keyword evidence="3" id="KW-1185">Reference proteome</keyword>